<keyword evidence="10" id="KW-1185">Reference proteome</keyword>
<evidence type="ECO:0000259" key="7">
    <source>
        <dbReference type="PROSITE" id="PS50022"/>
    </source>
</evidence>
<dbReference type="Gene3D" id="2.60.40.10">
    <property type="entry name" value="Immunoglobulins"/>
    <property type="match status" value="1"/>
</dbReference>
<comment type="caution">
    <text evidence="6">Lacks conserved residue(s) required for the propagation of feature annotation.</text>
</comment>
<feature type="disulfide bond" evidence="6">
    <location>
        <begin position="200"/>
        <end position="209"/>
    </location>
</feature>
<dbReference type="InterPro" id="IPR001881">
    <property type="entry name" value="EGF-like_Ca-bd_dom"/>
</dbReference>
<organism evidence="9 10">
    <name type="scientific">Magallana gigas</name>
    <name type="common">Pacific oyster</name>
    <name type="synonym">Crassostrea gigas</name>
    <dbReference type="NCBI Taxonomy" id="29159"/>
    <lineage>
        <taxon>Eukaryota</taxon>
        <taxon>Metazoa</taxon>
        <taxon>Spiralia</taxon>
        <taxon>Lophotrochozoa</taxon>
        <taxon>Mollusca</taxon>
        <taxon>Bivalvia</taxon>
        <taxon>Autobranchia</taxon>
        <taxon>Pteriomorphia</taxon>
        <taxon>Ostreida</taxon>
        <taxon>Ostreoidea</taxon>
        <taxon>Ostreidae</taxon>
        <taxon>Magallana</taxon>
    </lineage>
</organism>
<keyword evidence="2" id="KW-0732">Signal</keyword>
<dbReference type="AlphaFoldDB" id="A0A8W8J4C6"/>
<dbReference type="PROSITE" id="PS50022">
    <property type="entry name" value="FA58C_3"/>
    <property type="match status" value="1"/>
</dbReference>
<evidence type="ECO:0000256" key="2">
    <source>
        <dbReference type="ARBA" id="ARBA00022729"/>
    </source>
</evidence>
<keyword evidence="4 6" id="KW-1015">Disulfide bond</keyword>
<name>A0A8W8J4C6_MAGGI</name>
<keyword evidence="3" id="KW-0677">Repeat</keyword>
<dbReference type="Pfam" id="PF00754">
    <property type="entry name" value="F5_F8_type_C"/>
    <property type="match status" value="1"/>
</dbReference>
<evidence type="ECO:0000259" key="8">
    <source>
        <dbReference type="PROSITE" id="PS50026"/>
    </source>
</evidence>
<dbReference type="OrthoDB" id="6049633at2759"/>
<dbReference type="SMART" id="SM00231">
    <property type="entry name" value="FA58C"/>
    <property type="match status" value="1"/>
</dbReference>
<evidence type="ECO:0000256" key="4">
    <source>
        <dbReference type="ARBA" id="ARBA00023157"/>
    </source>
</evidence>
<dbReference type="InterPro" id="IPR013783">
    <property type="entry name" value="Ig-like_fold"/>
</dbReference>
<evidence type="ECO:0008006" key="11">
    <source>
        <dbReference type="Google" id="ProtNLM"/>
    </source>
</evidence>
<dbReference type="GO" id="GO:0005509">
    <property type="term" value="F:calcium ion binding"/>
    <property type="evidence" value="ECO:0007669"/>
    <property type="project" value="InterPro"/>
</dbReference>
<dbReference type="PROSITE" id="PS00010">
    <property type="entry name" value="ASX_HYDROXYL"/>
    <property type="match status" value="1"/>
</dbReference>
<dbReference type="EnsemblMetazoa" id="G17194.1">
    <property type="protein sequence ID" value="G17194.1:cds"/>
    <property type="gene ID" value="G17194"/>
</dbReference>
<dbReference type="OMA" id="TRERDQC"/>
<evidence type="ECO:0000256" key="3">
    <source>
        <dbReference type="ARBA" id="ARBA00022737"/>
    </source>
</evidence>
<dbReference type="CDD" id="cd11304">
    <property type="entry name" value="Cadherin_repeat"/>
    <property type="match status" value="1"/>
</dbReference>
<dbReference type="Proteomes" id="UP000005408">
    <property type="component" value="Unassembled WGS sequence"/>
</dbReference>
<dbReference type="FunFam" id="2.10.25.10:FF:000122">
    <property type="entry name" value="Protein crumbs homolog 2"/>
    <property type="match status" value="1"/>
</dbReference>
<reference evidence="9" key="1">
    <citation type="submission" date="2022-08" db="UniProtKB">
        <authorList>
            <consortium name="EnsemblMetazoa"/>
        </authorList>
    </citation>
    <scope>IDENTIFICATION</scope>
    <source>
        <strain evidence="9">05x7-T-G4-1.051#20</strain>
    </source>
</reference>
<dbReference type="SMART" id="SM00181">
    <property type="entry name" value="EGF"/>
    <property type="match status" value="1"/>
</dbReference>
<dbReference type="Gene3D" id="2.10.25.10">
    <property type="entry name" value="Laminin"/>
    <property type="match status" value="1"/>
</dbReference>
<dbReference type="Pfam" id="PF05345">
    <property type="entry name" value="He_PIG"/>
    <property type="match status" value="1"/>
</dbReference>
<feature type="domain" description="F5/8 type C" evidence="7">
    <location>
        <begin position="213"/>
        <end position="357"/>
    </location>
</feature>
<feature type="domain" description="EGF-like" evidence="8">
    <location>
        <begin position="174"/>
        <end position="210"/>
    </location>
</feature>
<accession>A0A8W8J4C6</accession>
<dbReference type="Pfam" id="PF00008">
    <property type="entry name" value="EGF"/>
    <property type="match status" value="1"/>
</dbReference>
<dbReference type="InterPro" id="IPR000742">
    <property type="entry name" value="EGF"/>
</dbReference>
<dbReference type="InterPro" id="IPR008979">
    <property type="entry name" value="Galactose-bd-like_sf"/>
</dbReference>
<dbReference type="SUPFAM" id="SSF49785">
    <property type="entry name" value="Galactose-binding domain-like"/>
    <property type="match status" value="1"/>
</dbReference>
<dbReference type="SMART" id="SM00179">
    <property type="entry name" value="EGF_CA"/>
    <property type="match status" value="1"/>
</dbReference>
<keyword evidence="1 6" id="KW-0245">EGF-like domain</keyword>
<dbReference type="PROSITE" id="PS01286">
    <property type="entry name" value="FA58C_2"/>
    <property type="match status" value="1"/>
</dbReference>
<evidence type="ECO:0000256" key="1">
    <source>
        <dbReference type="ARBA" id="ARBA00022536"/>
    </source>
</evidence>
<sequence>MMAKSFALIYSFIIFVKINVCLGSFFDIHYPDVFVTAEQGGNLTIRAGPDGGDIIMIPQGNGTVFIGQTDMLKLFEIVNSLPPVWSEKSPHGTLGTFLGGKMVSLSVSAQDPENGKVTYEKVSGALPPGVNLDKITGAITGRIPDVDATYEFGIRVTDSHGKYADQIFSIDTRERDQCLSTPCLHGGTCSDDIDDFVCACPKPYGGKTCQTNCASMAIGIDLNRKKIPDAQMSCHYCSGDSAGVDGRLHAPQGWLGVNTNSWLQVDLGREMELHAVANQGYTSSGYYITNYNIKYSMDGNTFLDLKNGTSKLDFSGSSSVNSVIKHSFPTPFKARFVRFIPKTYQGKPGMRVELYGCDV</sequence>
<evidence type="ECO:0000313" key="9">
    <source>
        <dbReference type="EnsemblMetazoa" id="G17194.1:cds"/>
    </source>
</evidence>
<protein>
    <recommendedName>
        <fullName evidence="11">Lactadherin</fullName>
    </recommendedName>
</protein>
<dbReference type="PROSITE" id="PS50026">
    <property type="entry name" value="EGF_3"/>
    <property type="match status" value="1"/>
</dbReference>
<evidence type="ECO:0000313" key="10">
    <source>
        <dbReference type="Proteomes" id="UP000005408"/>
    </source>
</evidence>
<dbReference type="CDD" id="cd00057">
    <property type="entry name" value="FA58C"/>
    <property type="match status" value="1"/>
</dbReference>
<dbReference type="PROSITE" id="PS00022">
    <property type="entry name" value="EGF_1"/>
    <property type="match status" value="1"/>
</dbReference>
<dbReference type="InterPro" id="IPR000152">
    <property type="entry name" value="EGF-type_Asp/Asn_hydroxyl_site"/>
</dbReference>
<proteinExistence type="predicted"/>
<evidence type="ECO:0000256" key="5">
    <source>
        <dbReference type="ARBA" id="ARBA00023180"/>
    </source>
</evidence>
<dbReference type="Gene3D" id="2.60.120.260">
    <property type="entry name" value="Galactose-binding domain-like"/>
    <property type="match status" value="1"/>
</dbReference>
<keyword evidence="5" id="KW-0325">Glycoprotein</keyword>
<dbReference type="InterPro" id="IPR000421">
    <property type="entry name" value="FA58C"/>
</dbReference>
<dbReference type="PANTHER" id="PTHR24543">
    <property type="entry name" value="MULTICOPPER OXIDASE-RELATED"/>
    <property type="match status" value="1"/>
</dbReference>
<evidence type="ECO:0000256" key="6">
    <source>
        <dbReference type="PROSITE-ProRule" id="PRU00076"/>
    </source>
</evidence>
<dbReference type="SUPFAM" id="SSF57196">
    <property type="entry name" value="EGF/Laminin"/>
    <property type="match status" value="1"/>
</dbReference>
<dbReference type="CDD" id="cd00054">
    <property type="entry name" value="EGF_CA"/>
    <property type="match status" value="1"/>
</dbReference>